<feature type="transmembrane region" description="Helical" evidence="5">
    <location>
        <begin position="262"/>
        <end position="282"/>
    </location>
</feature>
<keyword evidence="7" id="KW-1185">Reference proteome</keyword>
<feature type="transmembrane region" description="Helical" evidence="5">
    <location>
        <begin position="110"/>
        <end position="131"/>
    </location>
</feature>
<comment type="subcellular location">
    <subcellularLocation>
        <location evidence="1">Membrane</location>
        <topology evidence="1">Multi-pass membrane protein</topology>
    </subcellularLocation>
</comment>
<accession>A0AA39N9T3</accession>
<feature type="transmembrane region" description="Helical" evidence="5">
    <location>
        <begin position="152"/>
        <end position="174"/>
    </location>
</feature>
<comment type="caution">
    <text evidence="6">The sequence shown here is derived from an EMBL/GenBank/DDBJ whole genome shotgun (WGS) entry which is preliminary data.</text>
</comment>
<dbReference type="InterPro" id="IPR007568">
    <property type="entry name" value="RTA1"/>
</dbReference>
<evidence type="ECO:0000313" key="6">
    <source>
        <dbReference type="EMBL" id="KAK0461686.1"/>
    </source>
</evidence>
<feature type="transmembrane region" description="Helical" evidence="5">
    <location>
        <begin position="50"/>
        <end position="67"/>
    </location>
</feature>
<evidence type="ECO:0000256" key="1">
    <source>
        <dbReference type="ARBA" id="ARBA00004141"/>
    </source>
</evidence>
<dbReference type="Proteomes" id="UP001175211">
    <property type="component" value="Unassembled WGS sequence"/>
</dbReference>
<dbReference type="PANTHER" id="PTHR31465:SF1">
    <property type="entry name" value="PROTEIN RTA1-RELATED"/>
    <property type="match status" value="1"/>
</dbReference>
<dbReference type="GO" id="GO:0016020">
    <property type="term" value="C:membrane"/>
    <property type="evidence" value="ECO:0007669"/>
    <property type="project" value="UniProtKB-SubCell"/>
</dbReference>
<dbReference type="GeneID" id="85349997"/>
<feature type="transmembrane region" description="Helical" evidence="5">
    <location>
        <begin position="186"/>
        <end position="207"/>
    </location>
</feature>
<dbReference type="AlphaFoldDB" id="A0AA39N9T3"/>
<sequence>MFSTKRLSASMNLAAAAILYMARDTAENAAVNSQPTRTEVVYGEIPSKSAALAVGIIYVLFSLVLFFRVCQYRNWWGHCLPIGAVVSGIGFFVKVVLVSSVENENSKALLATQNVLIACAPAAFLAFNYIVYGRLVVQCLGARFCMLTPTRVSMIFICSDIITFIVQAGGAAMIINPDKATLGKNIFLAGLILQSISYYIFTLMMLWTHWKVKRARVTCGEEYWWKALWLLYVSSFLIIIRTIYRLVEGASDRGSYVRTHEVFFYCLDSLPLLLSIGVYMPFWPGKYITKDSIVPGHQYKLTKASSV</sequence>
<reference evidence="6" key="1">
    <citation type="submission" date="2023-06" db="EMBL/GenBank/DDBJ databases">
        <authorList>
            <consortium name="Lawrence Berkeley National Laboratory"/>
            <person name="Ahrendt S."/>
            <person name="Sahu N."/>
            <person name="Indic B."/>
            <person name="Wong-Bajracharya J."/>
            <person name="Merenyi Z."/>
            <person name="Ke H.-M."/>
            <person name="Monk M."/>
            <person name="Kocsube S."/>
            <person name="Drula E."/>
            <person name="Lipzen A."/>
            <person name="Balint B."/>
            <person name="Henrissat B."/>
            <person name="Andreopoulos B."/>
            <person name="Martin F.M."/>
            <person name="Harder C.B."/>
            <person name="Rigling D."/>
            <person name="Ford K.L."/>
            <person name="Foster G.D."/>
            <person name="Pangilinan J."/>
            <person name="Papanicolaou A."/>
            <person name="Barry K."/>
            <person name="LaButti K."/>
            <person name="Viragh M."/>
            <person name="Koriabine M."/>
            <person name="Yan M."/>
            <person name="Riley R."/>
            <person name="Champramary S."/>
            <person name="Plett K.L."/>
            <person name="Tsai I.J."/>
            <person name="Slot J."/>
            <person name="Sipos G."/>
            <person name="Plett J."/>
            <person name="Nagy L.G."/>
            <person name="Grigoriev I.V."/>
        </authorList>
    </citation>
    <scope>NUCLEOTIDE SEQUENCE</scope>
    <source>
        <strain evidence="6">CCBAS 213</strain>
    </source>
</reference>
<evidence type="ECO:0000256" key="5">
    <source>
        <dbReference type="SAM" id="Phobius"/>
    </source>
</evidence>
<evidence type="ECO:0000313" key="7">
    <source>
        <dbReference type="Proteomes" id="UP001175211"/>
    </source>
</evidence>
<dbReference type="EMBL" id="JAUEPS010000010">
    <property type="protein sequence ID" value="KAK0461686.1"/>
    <property type="molecule type" value="Genomic_DNA"/>
</dbReference>
<evidence type="ECO:0000256" key="2">
    <source>
        <dbReference type="ARBA" id="ARBA00022692"/>
    </source>
</evidence>
<organism evidence="6 7">
    <name type="scientific">Armillaria tabescens</name>
    <name type="common">Ringless honey mushroom</name>
    <name type="synonym">Agaricus tabescens</name>
    <dbReference type="NCBI Taxonomy" id="1929756"/>
    <lineage>
        <taxon>Eukaryota</taxon>
        <taxon>Fungi</taxon>
        <taxon>Dikarya</taxon>
        <taxon>Basidiomycota</taxon>
        <taxon>Agaricomycotina</taxon>
        <taxon>Agaricomycetes</taxon>
        <taxon>Agaricomycetidae</taxon>
        <taxon>Agaricales</taxon>
        <taxon>Marasmiineae</taxon>
        <taxon>Physalacriaceae</taxon>
        <taxon>Desarmillaria</taxon>
    </lineage>
</organism>
<feature type="transmembrane region" description="Helical" evidence="5">
    <location>
        <begin position="79"/>
        <end position="98"/>
    </location>
</feature>
<dbReference type="Pfam" id="PF04479">
    <property type="entry name" value="RTA1"/>
    <property type="match status" value="1"/>
</dbReference>
<evidence type="ECO:0000256" key="3">
    <source>
        <dbReference type="ARBA" id="ARBA00022989"/>
    </source>
</evidence>
<dbReference type="PANTHER" id="PTHR31465">
    <property type="entry name" value="PROTEIN RTA1-RELATED"/>
    <property type="match status" value="1"/>
</dbReference>
<protein>
    <submittedName>
        <fullName evidence="6">RTA1 like protein-domain-containing protein</fullName>
    </submittedName>
</protein>
<keyword evidence="3 5" id="KW-1133">Transmembrane helix</keyword>
<keyword evidence="4 5" id="KW-0472">Membrane</keyword>
<keyword evidence="2 5" id="KW-0812">Transmembrane</keyword>
<gene>
    <name evidence="6" type="ORF">EV420DRAFT_122030</name>
</gene>
<name>A0AA39N9T3_ARMTA</name>
<dbReference type="RefSeq" id="XP_060333424.1">
    <property type="nucleotide sequence ID" value="XM_060466449.1"/>
</dbReference>
<feature type="transmembrane region" description="Helical" evidence="5">
    <location>
        <begin position="228"/>
        <end position="247"/>
    </location>
</feature>
<evidence type="ECO:0000256" key="4">
    <source>
        <dbReference type="ARBA" id="ARBA00023136"/>
    </source>
</evidence>
<proteinExistence type="predicted"/>